<organism evidence="1 2">
    <name type="scientific">Cetraspora pellucida</name>
    <dbReference type="NCBI Taxonomy" id="1433469"/>
    <lineage>
        <taxon>Eukaryota</taxon>
        <taxon>Fungi</taxon>
        <taxon>Fungi incertae sedis</taxon>
        <taxon>Mucoromycota</taxon>
        <taxon>Glomeromycotina</taxon>
        <taxon>Glomeromycetes</taxon>
        <taxon>Diversisporales</taxon>
        <taxon>Gigasporaceae</taxon>
        <taxon>Cetraspora</taxon>
    </lineage>
</organism>
<accession>A0A9N9JSK0</accession>
<evidence type="ECO:0000313" key="2">
    <source>
        <dbReference type="Proteomes" id="UP000789759"/>
    </source>
</evidence>
<evidence type="ECO:0000313" key="1">
    <source>
        <dbReference type="EMBL" id="CAG8791852.1"/>
    </source>
</evidence>
<dbReference type="OrthoDB" id="2380639at2759"/>
<keyword evidence="2" id="KW-1185">Reference proteome</keyword>
<proteinExistence type="predicted"/>
<dbReference type="Proteomes" id="UP000789759">
    <property type="component" value="Unassembled WGS sequence"/>
</dbReference>
<dbReference type="EMBL" id="CAJVQA010027441">
    <property type="protein sequence ID" value="CAG8791852.1"/>
    <property type="molecule type" value="Genomic_DNA"/>
</dbReference>
<reference evidence="1" key="1">
    <citation type="submission" date="2021-06" db="EMBL/GenBank/DDBJ databases">
        <authorList>
            <person name="Kallberg Y."/>
            <person name="Tangrot J."/>
            <person name="Rosling A."/>
        </authorList>
    </citation>
    <scope>NUCLEOTIDE SEQUENCE</scope>
    <source>
        <strain evidence="1">FL966</strain>
    </source>
</reference>
<gene>
    <name evidence="1" type="ORF">CPELLU_LOCUS17062</name>
</gene>
<name>A0A9N9JSK0_9GLOM</name>
<protein>
    <submittedName>
        <fullName evidence="1">2212_t:CDS:1</fullName>
    </submittedName>
</protein>
<dbReference type="AlphaFoldDB" id="A0A9N9JSK0"/>
<feature type="non-terminal residue" evidence="1">
    <location>
        <position position="102"/>
    </location>
</feature>
<sequence>MIITPEYIKNLDQTQPHQSCQLCLKFLQYFLDHHVPSQAKNEKNHFECAECNNKVFGDAFAIHQHKRDKHGISVCKVCAKEVKNLKGFLCEEHDADKEKKGE</sequence>
<comment type="caution">
    <text evidence="1">The sequence shown here is derived from an EMBL/GenBank/DDBJ whole genome shotgun (WGS) entry which is preliminary data.</text>
</comment>